<evidence type="ECO:0000256" key="1">
    <source>
        <dbReference type="SAM" id="MobiDB-lite"/>
    </source>
</evidence>
<evidence type="ECO:0000313" key="4">
    <source>
        <dbReference type="Proteomes" id="UP000185146"/>
    </source>
</evidence>
<sequence>MKNVLLPLAMSLSIALPACADEVLSESPDNTVGYGAGGVSGLMVGAALGGPFGAIAGAALGAFGGAAVQQGSGHSDAAYVVRHDDGSTQRYRSPNARFKPGDQVQVSGIRLAPAQ</sequence>
<gene>
    <name evidence="3" type="ORF">BL240_11890</name>
</gene>
<name>A0A1L5PPY2_PSEPU</name>
<feature type="chain" id="PRO_5013290047" description="Glycine zipper domain-containing protein" evidence="2">
    <location>
        <begin position="21"/>
        <end position="115"/>
    </location>
</feature>
<dbReference type="AlphaFoldDB" id="A0A1L5PPY2"/>
<dbReference type="RefSeq" id="WP_075044949.1">
    <property type="nucleotide sequence ID" value="NZ_CP018743.1"/>
</dbReference>
<feature type="signal peptide" evidence="2">
    <location>
        <begin position="1"/>
        <end position="20"/>
    </location>
</feature>
<evidence type="ECO:0000313" key="3">
    <source>
        <dbReference type="EMBL" id="APO82106.1"/>
    </source>
</evidence>
<protein>
    <recommendedName>
        <fullName evidence="5">Glycine zipper domain-containing protein</fullName>
    </recommendedName>
</protein>
<keyword evidence="2" id="KW-0732">Signal</keyword>
<evidence type="ECO:0008006" key="5">
    <source>
        <dbReference type="Google" id="ProtNLM"/>
    </source>
</evidence>
<evidence type="ECO:0000256" key="2">
    <source>
        <dbReference type="SAM" id="SignalP"/>
    </source>
</evidence>
<dbReference type="EMBL" id="CP018743">
    <property type="protein sequence ID" value="APO82106.1"/>
    <property type="molecule type" value="Genomic_DNA"/>
</dbReference>
<proteinExistence type="predicted"/>
<accession>A0A1L5PPY2</accession>
<feature type="region of interest" description="Disordered" evidence="1">
    <location>
        <begin position="84"/>
        <end position="115"/>
    </location>
</feature>
<organism evidence="3 4">
    <name type="scientific">Pseudomonas putida</name>
    <name type="common">Arthrobacter siderocapsulatus</name>
    <dbReference type="NCBI Taxonomy" id="303"/>
    <lineage>
        <taxon>Bacteria</taxon>
        <taxon>Pseudomonadati</taxon>
        <taxon>Pseudomonadota</taxon>
        <taxon>Gammaproteobacteria</taxon>
        <taxon>Pseudomonadales</taxon>
        <taxon>Pseudomonadaceae</taxon>
        <taxon>Pseudomonas</taxon>
    </lineage>
</organism>
<reference evidence="3 4" key="1">
    <citation type="submission" date="2016-12" db="EMBL/GenBank/DDBJ databases">
        <title>Draft Genome Sequence of Mercury Resistant Pseudomonas DRA525.</title>
        <authorList>
            <person name="Drace K.M."/>
        </authorList>
    </citation>
    <scope>NUCLEOTIDE SEQUENCE [LARGE SCALE GENOMIC DNA]</scope>
    <source>
        <strain evidence="3 4">DRA525</strain>
    </source>
</reference>
<dbReference type="Proteomes" id="UP000185146">
    <property type="component" value="Chromosome"/>
</dbReference>